<dbReference type="AlphaFoldDB" id="A0A1E3NKF0"/>
<dbReference type="Gene3D" id="2.40.30.130">
    <property type="match status" value="1"/>
</dbReference>
<keyword evidence="4" id="KW-0862">Zinc</keyword>
<comment type="similarity">
    <text evidence="2">Belongs to the class-II aminoacyl-tRNA synthetase family. Alax-L subfamily.</text>
</comment>
<dbReference type="InterPro" id="IPR009000">
    <property type="entry name" value="Transl_B-barrel_sf"/>
</dbReference>
<dbReference type="InterPro" id="IPR051335">
    <property type="entry name" value="Alanyl-tRNA_Editing_Enzymes"/>
</dbReference>
<reference evidence="7 8" key="1">
    <citation type="journal article" date="2016" name="Proc. Natl. Acad. Sci. U.S.A.">
        <title>Comparative genomics of biotechnologically important yeasts.</title>
        <authorList>
            <person name="Riley R."/>
            <person name="Haridas S."/>
            <person name="Wolfe K.H."/>
            <person name="Lopes M.R."/>
            <person name="Hittinger C.T."/>
            <person name="Goeker M."/>
            <person name="Salamov A.A."/>
            <person name="Wisecaver J.H."/>
            <person name="Long T.M."/>
            <person name="Calvey C.H."/>
            <person name="Aerts A.L."/>
            <person name="Barry K.W."/>
            <person name="Choi C."/>
            <person name="Clum A."/>
            <person name="Coughlan A.Y."/>
            <person name="Deshpande S."/>
            <person name="Douglass A.P."/>
            <person name="Hanson S.J."/>
            <person name="Klenk H.-P."/>
            <person name="LaButti K.M."/>
            <person name="Lapidus A."/>
            <person name="Lindquist E.A."/>
            <person name="Lipzen A.M."/>
            <person name="Meier-Kolthoff J.P."/>
            <person name="Ohm R.A."/>
            <person name="Otillar R.P."/>
            <person name="Pangilinan J.L."/>
            <person name="Peng Y."/>
            <person name="Rokas A."/>
            <person name="Rosa C.A."/>
            <person name="Scheuner C."/>
            <person name="Sibirny A.A."/>
            <person name="Slot J.C."/>
            <person name="Stielow J.B."/>
            <person name="Sun H."/>
            <person name="Kurtzman C.P."/>
            <person name="Blackwell M."/>
            <person name="Grigoriev I.V."/>
            <person name="Jeffries T.W."/>
        </authorList>
    </citation>
    <scope>NUCLEOTIDE SEQUENCE [LARGE SCALE GENOMIC DNA]</scope>
    <source>
        <strain evidence="7 8">NRRL Y-2026</strain>
    </source>
</reference>
<sequence>VGALACQRDSYLQTLRTTVLRCTPKPAAEAAAAASAAGPTKQLYEVELEDTVLFPEGGGQPADTGTIRAVAGSAAEAPPVRVLDVQRRELRAVHVVDGPLAEQAEVEVALDWRRRLDHMQQHTGQHLLSAVLDGLQLPTLSWSMGAPASYVEVPRRLSDAEVAAVGQAVNDEILRNTAVSVATPGGEPEGEKGALRVVSIGELDTNACCGTHLSSVGQVKAVALLGQTKGKGGASRLGFVAGDRVHQYAGQLHEVVRRVAGTLSSSVDELDDRAAALVKQCKRLQHREKALRRELAALK</sequence>
<evidence type="ECO:0000259" key="6">
    <source>
        <dbReference type="SMART" id="SM00863"/>
    </source>
</evidence>
<organism evidence="7 8">
    <name type="scientific">Pichia membranifaciens NRRL Y-2026</name>
    <dbReference type="NCBI Taxonomy" id="763406"/>
    <lineage>
        <taxon>Eukaryota</taxon>
        <taxon>Fungi</taxon>
        <taxon>Dikarya</taxon>
        <taxon>Ascomycota</taxon>
        <taxon>Saccharomycotina</taxon>
        <taxon>Pichiomycetes</taxon>
        <taxon>Pichiales</taxon>
        <taxon>Pichiaceae</taxon>
        <taxon>Pichia</taxon>
    </lineage>
</organism>
<evidence type="ECO:0000256" key="2">
    <source>
        <dbReference type="ARBA" id="ARBA00008429"/>
    </source>
</evidence>
<dbReference type="PANTHER" id="PTHR43462:SF1">
    <property type="entry name" value="ALANYL-TRNA EDITING PROTEIN AARSD1"/>
    <property type="match status" value="1"/>
</dbReference>
<evidence type="ECO:0000256" key="3">
    <source>
        <dbReference type="ARBA" id="ARBA00022723"/>
    </source>
</evidence>
<dbReference type="GO" id="GO:0004812">
    <property type="term" value="F:aminoacyl-tRNA ligase activity"/>
    <property type="evidence" value="ECO:0007669"/>
    <property type="project" value="InterPro"/>
</dbReference>
<dbReference type="Gene3D" id="6.10.250.550">
    <property type="match status" value="1"/>
</dbReference>
<keyword evidence="3" id="KW-0479">Metal-binding</keyword>
<protein>
    <recommendedName>
        <fullName evidence="6">Threonyl/alanyl tRNA synthetase SAD domain-containing protein</fullName>
    </recommendedName>
</protein>
<evidence type="ECO:0000256" key="4">
    <source>
        <dbReference type="ARBA" id="ARBA00022833"/>
    </source>
</evidence>
<dbReference type="GO" id="GO:0043039">
    <property type="term" value="P:tRNA aminoacylation"/>
    <property type="evidence" value="ECO:0007669"/>
    <property type="project" value="InterPro"/>
</dbReference>
<dbReference type="STRING" id="763406.A0A1E3NKF0"/>
<dbReference type="Gene3D" id="3.30.980.10">
    <property type="entry name" value="Threonyl-trna Synthetase, Chain A, domain 2"/>
    <property type="match status" value="1"/>
</dbReference>
<accession>A0A1E3NKF0</accession>
<evidence type="ECO:0000313" key="8">
    <source>
        <dbReference type="Proteomes" id="UP000094455"/>
    </source>
</evidence>
<dbReference type="GO" id="GO:0002196">
    <property type="term" value="F:Ser-tRNA(Ala) deacylase activity"/>
    <property type="evidence" value="ECO:0007669"/>
    <property type="project" value="TreeGrafter"/>
</dbReference>
<dbReference type="Pfam" id="PF07973">
    <property type="entry name" value="tRNA_SAD"/>
    <property type="match status" value="1"/>
</dbReference>
<feature type="domain" description="Threonyl/alanyl tRNA synthetase SAD" evidence="6">
    <location>
        <begin position="195"/>
        <end position="238"/>
    </location>
</feature>
<evidence type="ECO:0000256" key="5">
    <source>
        <dbReference type="SAM" id="Coils"/>
    </source>
</evidence>
<evidence type="ECO:0000313" key="7">
    <source>
        <dbReference type="EMBL" id="ODQ46599.1"/>
    </source>
</evidence>
<dbReference type="InterPro" id="IPR018163">
    <property type="entry name" value="Thr/Ala-tRNA-synth_IIc_edit"/>
</dbReference>
<dbReference type="SUPFAM" id="SSF55186">
    <property type="entry name" value="ThrRS/AlaRS common domain"/>
    <property type="match status" value="1"/>
</dbReference>
<dbReference type="RefSeq" id="XP_019017712.1">
    <property type="nucleotide sequence ID" value="XM_019162477.1"/>
</dbReference>
<comment type="cofactor">
    <cofactor evidence="1">
        <name>Zn(2+)</name>
        <dbReference type="ChEBI" id="CHEBI:29105"/>
    </cofactor>
</comment>
<feature type="non-terminal residue" evidence="7">
    <location>
        <position position="299"/>
    </location>
</feature>
<dbReference type="PANTHER" id="PTHR43462">
    <property type="entry name" value="ALANYL-TRNA EDITING PROTEIN"/>
    <property type="match status" value="1"/>
</dbReference>
<dbReference type="SUPFAM" id="SSF50447">
    <property type="entry name" value="Translation proteins"/>
    <property type="match status" value="1"/>
</dbReference>
<feature type="coiled-coil region" evidence="5">
    <location>
        <begin position="267"/>
        <end position="294"/>
    </location>
</feature>
<dbReference type="EMBL" id="KV454003">
    <property type="protein sequence ID" value="ODQ46599.1"/>
    <property type="molecule type" value="Genomic_DNA"/>
</dbReference>
<gene>
    <name evidence="7" type="ORF">PICMEDRAFT_27104</name>
</gene>
<keyword evidence="8" id="KW-1185">Reference proteome</keyword>
<keyword evidence="5" id="KW-0175">Coiled coil</keyword>
<proteinExistence type="inferred from homology"/>
<dbReference type="GeneID" id="30179164"/>
<dbReference type="Proteomes" id="UP000094455">
    <property type="component" value="Unassembled WGS sequence"/>
</dbReference>
<dbReference type="InterPro" id="IPR012947">
    <property type="entry name" value="tRNA_SAD"/>
</dbReference>
<dbReference type="OrthoDB" id="288942at2759"/>
<feature type="non-terminal residue" evidence="7">
    <location>
        <position position="1"/>
    </location>
</feature>
<evidence type="ECO:0000256" key="1">
    <source>
        <dbReference type="ARBA" id="ARBA00001947"/>
    </source>
</evidence>
<dbReference type="GO" id="GO:0046872">
    <property type="term" value="F:metal ion binding"/>
    <property type="evidence" value="ECO:0007669"/>
    <property type="project" value="UniProtKB-KW"/>
</dbReference>
<name>A0A1E3NKF0_9ASCO</name>
<dbReference type="GO" id="GO:0005524">
    <property type="term" value="F:ATP binding"/>
    <property type="evidence" value="ECO:0007669"/>
    <property type="project" value="InterPro"/>
</dbReference>
<dbReference type="SMART" id="SM00863">
    <property type="entry name" value="tRNA_SAD"/>
    <property type="match status" value="1"/>
</dbReference>